<accession>A0A7L1M9H7</accession>
<evidence type="ECO:0000256" key="2">
    <source>
        <dbReference type="ARBA" id="ARBA00022737"/>
    </source>
</evidence>
<dbReference type="OrthoDB" id="3367at2759"/>
<dbReference type="InterPro" id="IPR001680">
    <property type="entry name" value="WD40_rpt"/>
</dbReference>
<evidence type="ECO:0000256" key="3">
    <source>
        <dbReference type="PROSITE-ProRule" id="PRU00221"/>
    </source>
</evidence>
<feature type="non-terminal residue" evidence="5">
    <location>
        <position position="1"/>
    </location>
</feature>
<organism evidence="5 6">
    <name type="scientific">Bombycilla garrulus</name>
    <name type="common">Bohemian waxwing</name>
    <name type="synonym">Lanius garrulus</name>
    <dbReference type="NCBI Taxonomy" id="125297"/>
    <lineage>
        <taxon>Eukaryota</taxon>
        <taxon>Metazoa</taxon>
        <taxon>Chordata</taxon>
        <taxon>Craniata</taxon>
        <taxon>Vertebrata</taxon>
        <taxon>Euteleostomi</taxon>
        <taxon>Archelosauria</taxon>
        <taxon>Archosauria</taxon>
        <taxon>Dinosauria</taxon>
        <taxon>Saurischia</taxon>
        <taxon>Theropoda</taxon>
        <taxon>Coelurosauria</taxon>
        <taxon>Aves</taxon>
        <taxon>Neognathae</taxon>
        <taxon>Neoaves</taxon>
        <taxon>Telluraves</taxon>
        <taxon>Australaves</taxon>
        <taxon>Passeriformes</taxon>
        <taxon>Bombycillidae</taxon>
        <taxon>Bombycilla</taxon>
    </lineage>
</organism>
<dbReference type="PANTHER" id="PTHR14107:SF15">
    <property type="entry name" value="DYSTROPHIA MYOTONICA WD REPEAT-CONTAINING PROTEIN"/>
    <property type="match status" value="1"/>
</dbReference>
<name>A0A7L1M9H7_BOMGA</name>
<keyword evidence="2" id="KW-0677">Repeat</keyword>
<reference evidence="5 6" key="1">
    <citation type="submission" date="2019-09" db="EMBL/GenBank/DDBJ databases">
        <title>Bird 10,000 Genomes (B10K) Project - Family phase.</title>
        <authorList>
            <person name="Zhang G."/>
        </authorList>
    </citation>
    <scope>NUCLEOTIDE SEQUENCE [LARGE SCALE GENOMIC DNA]</scope>
    <source>
        <strain evidence="5">B10K-DU-002-23</strain>
        <tissue evidence="5">Muscle</tissue>
    </source>
</reference>
<keyword evidence="1 3" id="KW-0853">WD repeat</keyword>
<dbReference type="Pfam" id="PF00400">
    <property type="entry name" value="WD40"/>
    <property type="match status" value="2"/>
</dbReference>
<evidence type="ECO:0000313" key="6">
    <source>
        <dbReference type="Proteomes" id="UP000532545"/>
    </source>
</evidence>
<dbReference type="Proteomes" id="UP000532545">
    <property type="component" value="Unassembled WGS sequence"/>
</dbReference>
<dbReference type="InterPro" id="IPR036322">
    <property type="entry name" value="WD40_repeat_dom_sf"/>
</dbReference>
<protein>
    <submittedName>
        <fullName evidence="5">DMWD protein</fullName>
    </submittedName>
</protein>
<dbReference type="PROSITE" id="PS50294">
    <property type="entry name" value="WD_REPEATS_REGION"/>
    <property type="match status" value="1"/>
</dbReference>
<gene>
    <name evidence="5" type="primary">Dmwd</name>
    <name evidence="5" type="ORF">BOMGAR_R04362</name>
</gene>
<keyword evidence="6" id="KW-1185">Reference proteome</keyword>
<dbReference type="EMBL" id="VXBU01010146">
    <property type="protein sequence ID" value="NXN84042.1"/>
    <property type="molecule type" value="Genomic_DNA"/>
</dbReference>
<dbReference type="SMART" id="SM00320">
    <property type="entry name" value="WD40"/>
    <property type="match status" value="4"/>
</dbReference>
<proteinExistence type="predicted"/>
<feature type="non-terminal residue" evidence="5">
    <location>
        <position position="402"/>
    </location>
</feature>
<dbReference type="SUPFAM" id="SSF50978">
    <property type="entry name" value="WD40 repeat-like"/>
    <property type="match status" value="1"/>
</dbReference>
<feature type="region of interest" description="Disordered" evidence="4">
    <location>
        <begin position="289"/>
        <end position="344"/>
    </location>
</feature>
<sequence length="402" mass="43865">DRRVYQGTPPTCHDFNQFTAGAETLALLVGFGAGQVQYLDLAKKDSAGRLFNQERLIDRSKVTVVRWLPATERLFLASHASGHLYLYDSQQPCGARSPRYSLLTQGDGFRVFSCRGKNARNPLLKWAVGSGPLNEFAFSPDGRWLACVSQDGALRVFHFASMLLRGAMRSYFGGLLCVCWSPDGRYVVTGGEDDLVTVWSFAQGRVVARGRGHKSWVNAVAFDPFAAAPACDSSREAPGVAYRFGSAGQDTRFCLWDLTEDVLDSPLPPLHPPPPPRCLVAPRLPRSLSRSNSLPPPAGVAAMSPRKVSPPRSPRDAEEEHKRSHSPGEAGRETGGGPGRWRGSLDAAEALGTALCPRLHEVPLLEPLVCEKIAQERLTVLLFLEDCIVTACQEGLICTWAR</sequence>
<dbReference type="PANTHER" id="PTHR14107">
    <property type="entry name" value="WD REPEAT PROTEIN"/>
    <property type="match status" value="1"/>
</dbReference>
<evidence type="ECO:0000313" key="5">
    <source>
        <dbReference type="EMBL" id="NXN84042.1"/>
    </source>
</evidence>
<dbReference type="Gene3D" id="2.130.10.10">
    <property type="entry name" value="YVTN repeat-like/Quinoprotein amine dehydrogenase"/>
    <property type="match status" value="1"/>
</dbReference>
<feature type="repeat" description="WD" evidence="3">
    <location>
        <begin position="168"/>
        <end position="209"/>
    </location>
</feature>
<feature type="compositionally biased region" description="Basic and acidic residues" evidence="4">
    <location>
        <begin position="313"/>
        <end position="322"/>
    </location>
</feature>
<evidence type="ECO:0000256" key="1">
    <source>
        <dbReference type="ARBA" id="ARBA00022574"/>
    </source>
</evidence>
<dbReference type="InterPro" id="IPR015943">
    <property type="entry name" value="WD40/YVTN_repeat-like_dom_sf"/>
</dbReference>
<dbReference type="PROSITE" id="PS50082">
    <property type="entry name" value="WD_REPEATS_2"/>
    <property type="match status" value="1"/>
</dbReference>
<dbReference type="AlphaFoldDB" id="A0A7L1M9H7"/>
<evidence type="ECO:0000256" key="4">
    <source>
        <dbReference type="SAM" id="MobiDB-lite"/>
    </source>
</evidence>
<comment type="caution">
    <text evidence="5">The sequence shown here is derived from an EMBL/GenBank/DDBJ whole genome shotgun (WGS) entry which is preliminary data.</text>
</comment>
<dbReference type="InterPro" id="IPR051362">
    <property type="entry name" value="WD_repeat_creC_regulators"/>
</dbReference>